<reference evidence="1 2" key="1">
    <citation type="journal article" date="2014" name="Genome Announc.">
        <title>Complete Genome Sequence of a Staphylococcus epidermidis Bacteriophage Isolated from the Anterior Nares of Humans.</title>
        <authorList>
            <person name="Aswani V.H."/>
            <person name="Tremblay D.M."/>
            <person name="Moineau S."/>
            <person name="Shukla S.K."/>
        </authorList>
    </citation>
    <scope>NUCLEOTIDE SEQUENCE [LARGE SCALE GENOMIC DNA]</scope>
</reference>
<dbReference type="RefSeq" id="YP_009042561.1">
    <property type="nucleotide sequence ID" value="NC_024355.1"/>
</dbReference>
<dbReference type="OrthoDB" id="32006at10239"/>
<name>A0A060AKH0_9CAUD</name>
<evidence type="ECO:0000313" key="1">
    <source>
        <dbReference type="EMBL" id="AIA64082.1"/>
    </source>
</evidence>
<dbReference type="KEGG" id="vg:19685798"/>
<dbReference type="SUPFAM" id="SSF159006">
    <property type="entry name" value="YopX-like"/>
    <property type="match status" value="1"/>
</dbReference>
<proteinExistence type="predicted"/>
<dbReference type="Proteomes" id="UP000026999">
    <property type="component" value="Segment"/>
</dbReference>
<sequence>MEFKIWDNANKIMYHNAELIDDDKWNFGRLHHNIHCTTCVTVGKVDKNNNNIFTFDMLEIDGLMFYVDEIIDGVANIRGLNANIVESLANFDSKDIKIIGSYLELE</sequence>
<accession>A0A060AKH0</accession>
<gene>
    <name evidence="1" type="ORF">PHAGE6E_56</name>
</gene>
<dbReference type="EMBL" id="KJ804259">
    <property type="protein sequence ID" value="AIA64082.1"/>
    <property type="molecule type" value="Genomic_DNA"/>
</dbReference>
<evidence type="ECO:0008006" key="3">
    <source>
        <dbReference type="Google" id="ProtNLM"/>
    </source>
</evidence>
<keyword evidence="2" id="KW-1185">Reference proteome</keyword>
<evidence type="ECO:0000313" key="2">
    <source>
        <dbReference type="Proteomes" id="UP000026999"/>
    </source>
</evidence>
<dbReference type="GeneID" id="19685798"/>
<organism evidence="1 2">
    <name type="scientific">Staphylococcus phage 6ec</name>
    <dbReference type="NCBI Taxonomy" id="1500386"/>
    <lineage>
        <taxon>Viruses</taxon>
        <taxon>Duplodnaviria</taxon>
        <taxon>Heunggongvirae</taxon>
        <taxon>Uroviricota</taxon>
        <taxon>Caudoviricetes</taxon>
        <taxon>Sextaecvirus</taxon>
        <taxon>Sextaecvirus sextaec</taxon>
    </lineage>
</organism>
<protein>
    <recommendedName>
        <fullName evidence="3">YopX protein domain-containing protein</fullName>
    </recommendedName>
</protein>